<dbReference type="InterPro" id="IPR008579">
    <property type="entry name" value="UGlyAH_Cupin_dom"/>
</dbReference>
<dbReference type="InterPro" id="IPR011051">
    <property type="entry name" value="RmlC_Cupin_sf"/>
</dbReference>
<protein>
    <recommendedName>
        <fullName evidence="1">(S)-ureidoglycine aminohydrolase cupin domain-containing protein</fullName>
    </recommendedName>
</protein>
<dbReference type="RefSeq" id="WP_145638542.1">
    <property type="nucleotide sequence ID" value="NZ_VIWP01000004.1"/>
</dbReference>
<dbReference type="PANTHER" id="PTHR40943:SF1">
    <property type="entry name" value="CYTOPLASMIC PROTEIN"/>
    <property type="match status" value="1"/>
</dbReference>
<evidence type="ECO:0000313" key="3">
    <source>
        <dbReference type="Proteomes" id="UP000320653"/>
    </source>
</evidence>
<dbReference type="Gene3D" id="2.60.120.10">
    <property type="entry name" value="Jelly Rolls"/>
    <property type="match status" value="1"/>
</dbReference>
<dbReference type="EMBL" id="VIWP01000004">
    <property type="protein sequence ID" value="TWF53028.1"/>
    <property type="molecule type" value="Genomic_DNA"/>
</dbReference>
<sequence length="171" mass="18612">MALHVIVAVAAALGVRYKAGMPARAPVISFVAAEPQSLELKPAPINPEWILSGTPQARAGLHSNAPDNCASTCVWDCTAGAFRWYFGWDETVVILEGEVSVTTECGMNRVLQAGDIAYFKGGTWATWNVGSYVRKIAFVRRPFPTPLAYLYRLGGFLSRHLKFRQLGGPLA</sequence>
<dbReference type="CDD" id="cd02227">
    <property type="entry name" value="cupin_TM1112-like"/>
    <property type="match status" value="1"/>
</dbReference>
<proteinExistence type="predicted"/>
<dbReference type="PANTHER" id="PTHR40943">
    <property type="entry name" value="CYTOPLASMIC PROTEIN-RELATED"/>
    <property type="match status" value="1"/>
</dbReference>
<dbReference type="Proteomes" id="UP000320653">
    <property type="component" value="Unassembled WGS sequence"/>
</dbReference>
<keyword evidence="3" id="KW-1185">Reference proteome</keyword>
<feature type="domain" description="(S)-ureidoglycine aminohydrolase cupin" evidence="1">
    <location>
        <begin position="66"/>
        <end position="136"/>
    </location>
</feature>
<dbReference type="InterPro" id="IPR014710">
    <property type="entry name" value="RmlC-like_jellyroll"/>
</dbReference>
<reference evidence="2 3" key="1">
    <citation type="submission" date="2019-06" db="EMBL/GenBank/DDBJ databases">
        <title>Sorghum-associated microbial communities from plants grown in Nebraska, USA.</title>
        <authorList>
            <person name="Schachtman D."/>
        </authorList>
    </citation>
    <scope>NUCLEOTIDE SEQUENCE [LARGE SCALE GENOMIC DNA]</scope>
    <source>
        <strain evidence="2 3">1225</strain>
    </source>
</reference>
<dbReference type="Pfam" id="PF05899">
    <property type="entry name" value="Cupin_3"/>
    <property type="match status" value="1"/>
</dbReference>
<evidence type="ECO:0000259" key="1">
    <source>
        <dbReference type="Pfam" id="PF05899"/>
    </source>
</evidence>
<dbReference type="SUPFAM" id="SSF51182">
    <property type="entry name" value="RmlC-like cupins"/>
    <property type="match status" value="1"/>
</dbReference>
<comment type="caution">
    <text evidence="2">The sequence shown here is derived from an EMBL/GenBank/DDBJ whole genome shotgun (WGS) entry which is preliminary data.</text>
</comment>
<accession>A0A561QRK4</accession>
<organism evidence="2 3">
    <name type="scientific">Neorhizobium alkalisoli</name>
    <dbReference type="NCBI Taxonomy" id="528178"/>
    <lineage>
        <taxon>Bacteria</taxon>
        <taxon>Pseudomonadati</taxon>
        <taxon>Pseudomonadota</taxon>
        <taxon>Alphaproteobacteria</taxon>
        <taxon>Hyphomicrobiales</taxon>
        <taxon>Rhizobiaceae</taxon>
        <taxon>Rhizobium/Agrobacterium group</taxon>
        <taxon>Neorhizobium</taxon>
    </lineage>
</organism>
<name>A0A561QRK4_9HYPH</name>
<gene>
    <name evidence="2" type="ORF">FHW37_104299</name>
</gene>
<dbReference type="AlphaFoldDB" id="A0A561QRK4"/>
<dbReference type="OrthoDB" id="6877662at2"/>
<evidence type="ECO:0000313" key="2">
    <source>
        <dbReference type="EMBL" id="TWF53028.1"/>
    </source>
</evidence>